<accession>B4NW78</accession>
<organism evidence="15 16">
    <name type="scientific">Drosophila yakuba</name>
    <name type="common">Fruit fly</name>
    <dbReference type="NCBI Taxonomy" id="7245"/>
    <lineage>
        <taxon>Eukaryota</taxon>
        <taxon>Metazoa</taxon>
        <taxon>Ecdysozoa</taxon>
        <taxon>Arthropoda</taxon>
        <taxon>Hexapoda</taxon>
        <taxon>Insecta</taxon>
        <taxon>Pterygota</taxon>
        <taxon>Neoptera</taxon>
        <taxon>Endopterygota</taxon>
        <taxon>Diptera</taxon>
        <taxon>Brachycera</taxon>
        <taxon>Muscomorpha</taxon>
        <taxon>Ephydroidea</taxon>
        <taxon>Drosophilidae</taxon>
        <taxon>Drosophila</taxon>
        <taxon>Sophophora</taxon>
    </lineage>
</organism>
<dbReference type="eggNOG" id="KOG3627">
    <property type="taxonomic scope" value="Eukaryota"/>
</dbReference>
<keyword evidence="6 12" id="KW-0378">Hydrolase</keyword>
<evidence type="ECO:0000256" key="6">
    <source>
        <dbReference type="ARBA" id="ARBA00022801"/>
    </source>
</evidence>
<dbReference type="CDD" id="cd00190">
    <property type="entry name" value="Tryp_SPc"/>
    <property type="match status" value="1"/>
</dbReference>
<keyword evidence="4 12" id="KW-0645">Protease</keyword>
<dbReference type="EMBL" id="CM000157">
    <property type="protein sequence ID" value="EDW87358.1"/>
    <property type="molecule type" value="Genomic_DNA"/>
</dbReference>
<dbReference type="GO" id="GO:0005576">
    <property type="term" value="C:extracellular region"/>
    <property type="evidence" value="ECO:0007669"/>
    <property type="project" value="UniProtKB-SubCell"/>
</dbReference>
<dbReference type="PANTHER" id="PTHR24276:SF91">
    <property type="entry name" value="AT26814P-RELATED"/>
    <property type="match status" value="1"/>
</dbReference>
<keyword evidence="5 13" id="KW-0732">Signal</keyword>
<evidence type="ECO:0000256" key="4">
    <source>
        <dbReference type="ARBA" id="ARBA00022670"/>
    </source>
</evidence>
<evidence type="ECO:0000256" key="13">
    <source>
        <dbReference type="SAM" id="SignalP"/>
    </source>
</evidence>
<dbReference type="AlphaFoldDB" id="B4NW78"/>
<comment type="subcellular location">
    <subcellularLocation>
        <location evidence="1">Secreted</location>
        <location evidence="1">Extracellular space</location>
    </subcellularLocation>
</comment>
<evidence type="ECO:0000256" key="3">
    <source>
        <dbReference type="ARBA" id="ARBA00022525"/>
    </source>
</evidence>
<evidence type="ECO:0000256" key="5">
    <source>
        <dbReference type="ARBA" id="ARBA00022729"/>
    </source>
</evidence>
<dbReference type="MEROPS" id="S01.A86"/>
<sequence length="244" mass="26204">MFLHWLVVVASVTLISAGSSPERIVGGHLVPMSEVPWQAALLYFGIFKCGAVVYSEKIVITAAHCTDNPFDALYSVRVGSVWKNFGGQHVRVAVIWRHEGYVKPAWFNDIAVIRVADSLIFNSDVRPIPLADVAPAAGTEATISGWGEFGIPGLESIVLLQASVKIVDPNDCRRAYPYLTEVMICAAALLKDSCQGDSGGPLVSGGQLVGIVSHGMLCAIPFYPGVYTNVAVLKPWILSAIEHL</sequence>
<comment type="catalytic activity">
    <reaction evidence="10">
        <text>Preferential cleavage: Arg-|-Xaa, Lys-|-Xaa.</text>
        <dbReference type="EC" id="3.4.21.4"/>
    </reaction>
</comment>
<keyword evidence="7 12" id="KW-0720">Serine protease</keyword>
<dbReference type="PROSITE" id="PS00134">
    <property type="entry name" value="TRYPSIN_HIS"/>
    <property type="match status" value="1"/>
</dbReference>
<dbReference type="PANTHER" id="PTHR24276">
    <property type="entry name" value="POLYSERASE-RELATED"/>
    <property type="match status" value="1"/>
</dbReference>
<gene>
    <name evidence="15" type="primary">Dyak\GE15159</name>
    <name evidence="15" type="synonym">dyak_GLEANR_1652</name>
    <name evidence="15" type="synonym">GE15159</name>
    <name evidence="15" type="synonym">yCG17240</name>
    <name evidence="15" type="ORF">Dyak_GE15159</name>
</gene>
<evidence type="ECO:0000256" key="2">
    <source>
        <dbReference type="ARBA" id="ARBA00007664"/>
    </source>
</evidence>
<name>B4NW78_DROYA</name>
<reference evidence="15 16" key="2">
    <citation type="journal article" date="2007" name="PLoS Biol.">
        <title>Principles of genome evolution in the Drosophila melanogaster species group.</title>
        <authorList>
            <person name="Ranz J.M."/>
            <person name="Maurin D."/>
            <person name="Chan Y.S."/>
            <person name="von Grotthuss M."/>
            <person name="Hillier L.W."/>
            <person name="Roote J."/>
            <person name="Ashburner M."/>
            <person name="Bergman C.M."/>
        </authorList>
    </citation>
    <scope>NUCLEOTIDE SEQUENCE [LARGE SCALE GENOMIC DNA]</scope>
    <source>
        <strain evidence="16">Tai18E2 / Tucson 14021-0261.01</strain>
    </source>
</reference>
<evidence type="ECO:0000256" key="12">
    <source>
        <dbReference type="RuleBase" id="RU363034"/>
    </source>
</evidence>
<evidence type="ECO:0000259" key="14">
    <source>
        <dbReference type="PROSITE" id="PS50240"/>
    </source>
</evidence>
<keyword evidence="9" id="KW-1015">Disulfide bond</keyword>
<feature type="domain" description="Peptidase S1" evidence="14">
    <location>
        <begin position="24"/>
        <end position="242"/>
    </location>
</feature>
<dbReference type="InterPro" id="IPR001314">
    <property type="entry name" value="Peptidase_S1A"/>
</dbReference>
<dbReference type="OrthoDB" id="10059102at2759"/>
<dbReference type="PRINTS" id="PR00722">
    <property type="entry name" value="CHYMOTRYPSIN"/>
</dbReference>
<keyword evidence="3" id="KW-0964">Secreted</keyword>
<comment type="similarity">
    <text evidence="2">Belongs to the peptidase S1 family.</text>
</comment>
<keyword evidence="16" id="KW-1185">Reference proteome</keyword>
<dbReference type="PROSITE" id="PS00135">
    <property type="entry name" value="TRYPSIN_SER"/>
    <property type="match status" value="1"/>
</dbReference>
<dbReference type="GO" id="GO:0004252">
    <property type="term" value="F:serine-type endopeptidase activity"/>
    <property type="evidence" value="ECO:0007669"/>
    <property type="project" value="UniProtKB-EC"/>
</dbReference>
<evidence type="ECO:0000313" key="15">
    <source>
        <dbReference type="EMBL" id="EDW87358.1"/>
    </source>
</evidence>
<evidence type="ECO:0000313" key="16">
    <source>
        <dbReference type="Proteomes" id="UP000002282"/>
    </source>
</evidence>
<feature type="signal peptide" evidence="13">
    <location>
        <begin position="1"/>
        <end position="17"/>
    </location>
</feature>
<evidence type="ECO:0000256" key="1">
    <source>
        <dbReference type="ARBA" id="ARBA00004239"/>
    </source>
</evidence>
<dbReference type="PROSITE" id="PS50240">
    <property type="entry name" value="TRYPSIN_DOM"/>
    <property type="match status" value="1"/>
</dbReference>
<dbReference type="InterPro" id="IPR043504">
    <property type="entry name" value="Peptidase_S1_PA_chymotrypsin"/>
</dbReference>
<dbReference type="InterPro" id="IPR033116">
    <property type="entry name" value="TRYPSIN_SER"/>
</dbReference>
<dbReference type="SMART" id="SM00020">
    <property type="entry name" value="Tryp_SPc"/>
    <property type="match status" value="1"/>
</dbReference>
<dbReference type="PhylomeDB" id="B4NW78"/>
<dbReference type="GO" id="GO:0016485">
    <property type="term" value="P:protein processing"/>
    <property type="evidence" value="ECO:0007669"/>
    <property type="project" value="UniProtKB-ARBA"/>
</dbReference>
<proteinExistence type="inferred from homology"/>
<reference evidence="15 16" key="1">
    <citation type="journal article" date="2007" name="Nature">
        <title>Evolution of genes and genomes on the Drosophila phylogeny.</title>
        <authorList>
            <consortium name="Drosophila 12 Genomes Consortium"/>
            <person name="Clark A.G."/>
            <person name="Eisen M.B."/>
            <person name="Smith D.R."/>
            <person name="Bergman C.M."/>
            <person name="Oliver B."/>
            <person name="Markow T.A."/>
            <person name="Kaufman T.C."/>
            <person name="Kellis M."/>
            <person name="Gelbart W."/>
            <person name="Iyer V.N."/>
            <person name="Pollard D.A."/>
            <person name="Sackton T.B."/>
            <person name="Larracuente A.M."/>
            <person name="Singh N.D."/>
            <person name="Abad J.P."/>
            <person name="Abt D.N."/>
            <person name="Adryan B."/>
            <person name="Aguade M."/>
            <person name="Akashi H."/>
            <person name="Anderson W.W."/>
            <person name="Aquadro C.F."/>
            <person name="Ardell D.H."/>
            <person name="Arguello R."/>
            <person name="Artieri C.G."/>
            <person name="Barbash D.A."/>
            <person name="Barker D."/>
            <person name="Barsanti P."/>
            <person name="Batterham P."/>
            <person name="Batzoglou S."/>
            <person name="Begun D."/>
            <person name="Bhutkar A."/>
            <person name="Blanco E."/>
            <person name="Bosak S.A."/>
            <person name="Bradley R.K."/>
            <person name="Brand A.D."/>
            <person name="Brent M.R."/>
            <person name="Brooks A.N."/>
            <person name="Brown R.H."/>
            <person name="Butlin R.K."/>
            <person name="Caggese C."/>
            <person name="Calvi B.R."/>
            <person name="Bernardo de Carvalho A."/>
            <person name="Caspi A."/>
            <person name="Castrezana S."/>
            <person name="Celniker S.E."/>
            <person name="Chang J.L."/>
            <person name="Chapple C."/>
            <person name="Chatterji S."/>
            <person name="Chinwalla A."/>
            <person name="Civetta A."/>
            <person name="Clifton S.W."/>
            <person name="Comeron J.M."/>
            <person name="Costello J.C."/>
            <person name="Coyne J.A."/>
            <person name="Daub J."/>
            <person name="David R.G."/>
            <person name="Delcher A.L."/>
            <person name="Delehaunty K."/>
            <person name="Do C.B."/>
            <person name="Ebling H."/>
            <person name="Edwards K."/>
            <person name="Eickbush T."/>
            <person name="Evans J.D."/>
            <person name="Filipski A."/>
            <person name="Findeiss S."/>
            <person name="Freyhult E."/>
            <person name="Fulton L."/>
            <person name="Fulton R."/>
            <person name="Garcia A.C."/>
            <person name="Gardiner A."/>
            <person name="Garfield D.A."/>
            <person name="Garvin B.E."/>
            <person name="Gibson G."/>
            <person name="Gilbert D."/>
            <person name="Gnerre S."/>
            <person name="Godfrey J."/>
            <person name="Good R."/>
            <person name="Gotea V."/>
            <person name="Gravely B."/>
            <person name="Greenberg A.J."/>
            <person name="Griffiths-Jones S."/>
            <person name="Gross S."/>
            <person name="Guigo R."/>
            <person name="Gustafson E.A."/>
            <person name="Haerty W."/>
            <person name="Hahn M.W."/>
            <person name="Halligan D.L."/>
            <person name="Halpern A.L."/>
            <person name="Halter G.M."/>
            <person name="Han M.V."/>
            <person name="Heger A."/>
            <person name="Hillier L."/>
            <person name="Hinrichs A.S."/>
            <person name="Holmes I."/>
            <person name="Hoskins R.A."/>
            <person name="Hubisz M.J."/>
            <person name="Hultmark D."/>
            <person name="Huntley M.A."/>
            <person name="Jaffe D.B."/>
            <person name="Jagadeeshan S."/>
            <person name="Jeck W.R."/>
            <person name="Johnson J."/>
            <person name="Jones C.D."/>
            <person name="Jordan W.C."/>
            <person name="Karpen G.H."/>
            <person name="Kataoka E."/>
            <person name="Keightley P.D."/>
            <person name="Kheradpour P."/>
            <person name="Kirkness E.F."/>
            <person name="Koerich L.B."/>
            <person name="Kristiansen K."/>
            <person name="Kudrna D."/>
            <person name="Kulathinal R.J."/>
            <person name="Kumar S."/>
            <person name="Kwok R."/>
            <person name="Lander E."/>
            <person name="Langley C.H."/>
            <person name="Lapoint R."/>
            <person name="Lazzaro B.P."/>
            <person name="Lee S.J."/>
            <person name="Levesque L."/>
            <person name="Li R."/>
            <person name="Lin C.F."/>
            <person name="Lin M.F."/>
            <person name="Lindblad-Toh K."/>
            <person name="Llopart A."/>
            <person name="Long M."/>
            <person name="Low L."/>
            <person name="Lozovsky E."/>
            <person name="Lu J."/>
            <person name="Luo M."/>
            <person name="Machado C.A."/>
            <person name="Makalowski W."/>
            <person name="Marzo M."/>
            <person name="Matsuda M."/>
            <person name="Matzkin L."/>
            <person name="McAllister B."/>
            <person name="McBride C.S."/>
            <person name="McKernan B."/>
            <person name="McKernan K."/>
            <person name="Mendez-Lago M."/>
            <person name="Minx P."/>
            <person name="Mollenhauer M.U."/>
            <person name="Montooth K."/>
            <person name="Mount S.M."/>
            <person name="Mu X."/>
            <person name="Myers E."/>
            <person name="Negre B."/>
            <person name="Newfeld S."/>
            <person name="Nielsen R."/>
            <person name="Noor M.A."/>
            <person name="O'Grady P."/>
            <person name="Pachter L."/>
            <person name="Papaceit M."/>
            <person name="Parisi M.J."/>
            <person name="Parisi M."/>
            <person name="Parts L."/>
            <person name="Pedersen J.S."/>
            <person name="Pesole G."/>
            <person name="Phillippy A.M."/>
            <person name="Ponting C.P."/>
            <person name="Pop M."/>
            <person name="Porcelli D."/>
            <person name="Powell J.R."/>
            <person name="Prohaska S."/>
            <person name="Pruitt K."/>
            <person name="Puig M."/>
            <person name="Quesneville H."/>
            <person name="Ram K.R."/>
            <person name="Rand D."/>
            <person name="Rasmussen M.D."/>
            <person name="Reed L.K."/>
            <person name="Reenan R."/>
            <person name="Reily A."/>
            <person name="Remington K.A."/>
            <person name="Rieger T.T."/>
            <person name="Ritchie M.G."/>
            <person name="Robin C."/>
            <person name="Rogers Y.H."/>
            <person name="Rohde C."/>
            <person name="Rozas J."/>
            <person name="Rubenfield M.J."/>
            <person name="Ruiz A."/>
            <person name="Russo S."/>
            <person name="Salzberg S.L."/>
            <person name="Sanchez-Gracia A."/>
            <person name="Saranga D.J."/>
            <person name="Sato H."/>
            <person name="Schaeffer S.W."/>
            <person name="Schatz M.C."/>
            <person name="Schlenke T."/>
            <person name="Schwartz R."/>
            <person name="Segarra C."/>
            <person name="Singh R.S."/>
            <person name="Sirot L."/>
            <person name="Sirota M."/>
            <person name="Sisneros N.B."/>
            <person name="Smith C.D."/>
            <person name="Smith T.F."/>
            <person name="Spieth J."/>
            <person name="Stage D.E."/>
            <person name="Stark A."/>
            <person name="Stephan W."/>
            <person name="Strausberg R.L."/>
            <person name="Strempel S."/>
            <person name="Sturgill D."/>
            <person name="Sutton G."/>
            <person name="Sutton G.G."/>
            <person name="Tao W."/>
            <person name="Teichmann S."/>
            <person name="Tobari Y.N."/>
            <person name="Tomimura Y."/>
            <person name="Tsolas J.M."/>
            <person name="Valente V.L."/>
            <person name="Venter E."/>
            <person name="Venter J.C."/>
            <person name="Vicario S."/>
            <person name="Vieira F.G."/>
            <person name="Vilella A.J."/>
            <person name="Villasante A."/>
            <person name="Walenz B."/>
            <person name="Wang J."/>
            <person name="Wasserman M."/>
            <person name="Watts T."/>
            <person name="Wilson D."/>
            <person name="Wilson R.K."/>
            <person name="Wing R.A."/>
            <person name="Wolfner M.F."/>
            <person name="Wong A."/>
            <person name="Wong G.K."/>
            <person name="Wu C.I."/>
            <person name="Wu G."/>
            <person name="Yamamoto D."/>
            <person name="Yang H.P."/>
            <person name="Yang S.P."/>
            <person name="Yorke J.A."/>
            <person name="Yoshida K."/>
            <person name="Zdobnov E."/>
            <person name="Zhang P."/>
            <person name="Zhang Y."/>
            <person name="Zimin A.V."/>
            <person name="Baldwin J."/>
            <person name="Abdouelleil A."/>
            <person name="Abdulkadir J."/>
            <person name="Abebe A."/>
            <person name="Abera B."/>
            <person name="Abreu J."/>
            <person name="Acer S.C."/>
            <person name="Aftuck L."/>
            <person name="Alexander A."/>
            <person name="An P."/>
            <person name="Anderson E."/>
            <person name="Anderson S."/>
            <person name="Arachi H."/>
            <person name="Azer M."/>
            <person name="Bachantsang P."/>
            <person name="Barry A."/>
            <person name="Bayul T."/>
            <person name="Berlin A."/>
            <person name="Bessette D."/>
            <person name="Bloom T."/>
            <person name="Blye J."/>
            <person name="Boguslavskiy L."/>
            <person name="Bonnet C."/>
            <person name="Boukhgalter B."/>
            <person name="Bourzgui I."/>
            <person name="Brown A."/>
            <person name="Cahill P."/>
            <person name="Channer S."/>
            <person name="Cheshatsang Y."/>
            <person name="Chuda L."/>
            <person name="Citroen M."/>
            <person name="Collymore A."/>
            <person name="Cooke P."/>
            <person name="Costello M."/>
            <person name="D'Aco K."/>
            <person name="Daza R."/>
            <person name="De Haan G."/>
            <person name="DeGray S."/>
            <person name="DeMaso C."/>
            <person name="Dhargay N."/>
            <person name="Dooley K."/>
            <person name="Dooley E."/>
            <person name="Doricent M."/>
            <person name="Dorje P."/>
            <person name="Dorjee K."/>
            <person name="Dupes A."/>
            <person name="Elong R."/>
            <person name="Falk J."/>
            <person name="Farina A."/>
            <person name="Faro S."/>
            <person name="Ferguson D."/>
            <person name="Fisher S."/>
            <person name="Foley C.D."/>
            <person name="Franke A."/>
            <person name="Friedrich D."/>
            <person name="Gadbois L."/>
            <person name="Gearin G."/>
            <person name="Gearin C.R."/>
            <person name="Giannoukos G."/>
            <person name="Goode T."/>
            <person name="Graham J."/>
            <person name="Grandbois E."/>
            <person name="Grewal S."/>
            <person name="Gyaltsen K."/>
            <person name="Hafez N."/>
            <person name="Hagos B."/>
            <person name="Hall J."/>
            <person name="Henson C."/>
            <person name="Hollinger A."/>
            <person name="Honan T."/>
            <person name="Huard M.D."/>
            <person name="Hughes L."/>
            <person name="Hurhula B."/>
            <person name="Husby M.E."/>
            <person name="Kamat A."/>
            <person name="Kanga B."/>
            <person name="Kashin S."/>
            <person name="Khazanovich D."/>
            <person name="Kisner P."/>
            <person name="Lance K."/>
            <person name="Lara M."/>
            <person name="Lee W."/>
            <person name="Lennon N."/>
            <person name="Letendre F."/>
            <person name="LeVine R."/>
            <person name="Lipovsky A."/>
            <person name="Liu X."/>
            <person name="Liu J."/>
            <person name="Liu S."/>
            <person name="Lokyitsang T."/>
            <person name="Lokyitsang Y."/>
            <person name="Lubonja R."/>
            <person name="Lui A."/>
            <person name="MacDonald P."/>
            <person name="Magnisalis V."/>
            <person name="Maru K."/>
            <person name="Matthews C."/>
            <person name="McCusker W."/>
            <person name="McDonough S."/>
            <person name="Mehta T."/>
            <person name="Meldrim J."/>
            <person name="Meneus L."/>
            <person name="Mihai O."/>
            <person name="Mihalev A."/>
            <person name="Mihova T."/>
            <person name="Mittelman R."/>
            <person name="Mlenga V."/>
            <person name="Montmayeur A."/>
            <person name="Mulrain L."/>
            <person name="Navidi A."/>
            <person name="Naylor J."/>
            <person name="Negash T."/>
            <person name="Nguyen T."/>
            <person name="Nguyen N."/>
            <person name="Nicol R."/>
            <person name="Norbu C."/>
            <person name="Norbu N."/>
            <person name="Novod N."/>
            <person name="O'Neill B."/>
            <person name="Osman S."/>
            <person name="Markiewicz E."/>
            <person name="Oyono O.L."/>
            <person name="Patti C."/>
            <person name="Phunkhang P."/>
            <person name="Pierre F."/>
            <person name="Priest M."/>
            <person name="Raghuraman S."/>
            <person name="Rege F."/>
            <person name="Reyes R."/>
            <person name="Rise C."/>
            <person name="Rogov P."/>
            <person name="Ross K."/>
            <person name="Ryan E."/>
            <person name="Settipalli S."/>
            <person name="Shea T."/>
            <person name="Sherpa N."/>
            <person name="Shi L."/>
            <person name="Shih D."/>
            <person name="Sparrow T."/>
            <person name="Spaulding J."/>
            <person name="Stalker J."/>
            <person name="Stange-Thomann N."/>
            <person name="Stavropoulos S."/>
            <person name="Stone C."/>
            <person name="Strader C."/>
            <person name="Tesfaye S."/>
            <person name="Thomson T."/>
            <person name="Thoulutsang Y."/>
            <person name="Thoulutsang D."/>
            <person name="Topham K."/>
            <person name="Topping I."/>
            <person name="Tsamla T."/>
            <person name="Vassiliev H."/>
            <person name="Vo A."/>
            <person name="Wangchuk T."/>
            <person name="Wangdi T."/>
            <person name="Weiand M."/>
            <person name="Wilkinson J."/>
            <person name="Wilson A."/>
            <person name="Yadav S."/>
            <person name="Young G."/>
            <person name="Yu Q."/>
            <person name="Zembek L."/>
            <person name="Zhong D."/>
            <person name="Zimmer A."/>
            <person name="Zwirko Z."/>
            <person name="Jaffe D.B."/>
            <person name="Alvarez P."/>
            <person name="Brockman W."/>
            <person name="Butler J."/>
            <person name="Chin C."/>
            <person name="Gnerre S."/>
            <person name="Grabherr M."/>
            <person name="Kleber M."/>
            <person name="Mauceli E."/>
            <person name="MacCallum I."/>
        </authorList>
    </citation>
    <scope>NUCLEOTIDE SEQUENCE [LARGE SCALE GENOMIC DNA]</scope>
    <source>
        <strain evidence="16">Tai18E2 / Tucson 14021-0261.01</strain>
    </source>
</reference>
<dbReference type="OMA" id="CANPFFP"/>
<evidence type="ECO:0000256" key="10">
    <source>
        <dbReference type="ARBA" id="ARBA00036320"/>
    </source>
</evidence>
<evidence type="ECO:0000256" key="11">
    <source>
        <dbReference type="ARBA" id="ARBA00038868"/>
    </source>
</evidence>
<evidence type="ECO:0000256" key="9">
    <source>
        <dbReference type="ARBA" id="ARBA00023157"/>
    </source>
</evidence>
<dbReference type="InterPro" id="IPR050430">
    <property type="entry name" value="Peptidase_S1"/>
</dbReference>
<feature type="chain" id="PRO_5002820425" description="trypsin" evidence="13">
    <location>
        <begin position="18"/>
        <end position="244"/>
    </location>
</feature>
<dbReference type="FunFam" id="2.40.10.10:FF:000047">
    <property type="entry name" value="Trypsin eta"/>
    <property type="match status" value="1"/>
</dbReference>
<evidence type="ECO:0000256" key="7">
    <source>
        <dbReference type="ARBA" id="ARBA00022825"/>
    </source>
</evidence>
<dbReference type="EC" id="3.4.21.4" evidence="11"/>
<dbReference type="InterPro" id="IPR009003">
    <property type="entry name" value="Peptidase_S1_PA"/>
</dbReference>
<dbReference type="InterPro" id="IPR001254">
    <property type="entry name" value="Trypsin_dom"/>
</dbReference>
<evidence type="ECO:0000256" key="8">
    <source>
        <dbReference type="ARBA" id="ARBA00023145"/>
    </source>
</evidence>
<dbReference type="SUPFAM" id="SSF50494">
    <property type="entry name" value="Trypsin-like serine proteases"/>
    <property type="match status" value="1"/>
</dbReference>
<dbReference type="Proteomes" id="UP000002282">
    <property type="component" value="Chromosome 2L"/>
</dbReference>
<dbReference type="Gene3D" id="2.40.10.10">
    <property type="entry name" value="Trypsin-like serine proteases"/>
    <property type="match status" value="1"/>
</dbReference>
<protein>
    <recommendedName>
        <fullName evidence="11">trypsin</fullName>
        <ecNumber evidence="11">3.4.21.4</ecNumber>
    </recommendedName>
</protein>
<keyword evidence="8" id="KW-0865">Zymogen</keyword>
<dbReference type="Pfam" id="PF00089">
    <property type="entry name" value="Trypsin"/>
    <property type="match status" value="1"/>
</dbReference>
<dbReference type="InterPro" id="IPR018114">
    <property type="entry name" value="TRYPSIN_HIS"/>
</dbReference>
<dbReference type="KEGG" id="dya:Dyak_GE15159"/>
<dbReference type="HOGENOM" id="CLU_006842_7_1_1"/>